<evidence type="ECO:0000256" key="1">
    <source>
        <dbReference type="ARBA" id="ARBA00022679"/>
    </source>
</evidence>
<keyword evidence="1" id="KW-0808">Transferase</keyword>
<organism evidence="3 4">
    <name type="scientific">Planococcus lenghuensis</name>
    <dbReference type="NCBI Taxonomy" id="2213202"/>
    <lineage>
        <taxon>Bacteria</taxon>
        <taxon>Bacillati</taxon>
        <taxon>Bacillota</taxon>
        <taxon>Bacilli</taxon>
        <taxon>Bacillales</taxon>
        <taxon>Caryophanaceae</taxon>
        <taxon>Planococcus</taxon>
    </lineage>
</organism>
<dbReference type="InterPro" id="IPR027417">
    <property type="entry name" value="P-loop_NTPase"/>
</dbReference>
<dbReference type="EMBL" id="CP019640">
    <property type="protein sequence ID" value="AQQ53353.1"/>
    <property type="molecule type" value="Genomic_DNA"/>
</dbReference>
<feature type="domain" description="APS kinase" evidence="2">
    <location>
        <begin position="7"/>
        <end position="116"/>
    </location>
</feature>
<dbReference type="Gene3D" id="3.40.50.300">
    <property type="entry name" value="P-loop containing nucleotide triphosphate hydrolases"/>
    <property type="match status" value="2"/>
</dbReference>
<evidence type="ECO:0000259" key="2">
    <source>
        <dbReference type="Pfam" id="PF01583"/>
    </source>
</evidence>
<dbReference type="SUPFAM" id="SSF52540">
    <property type="entry name" value="P-loop containing nucleoside triphosphate hydrolases"/>
    <property type="match status" value="1"/>
</dbReference>
<dbReference type="Pfam" id="PF01583">
    <property type="entry name" value="APS_kinase"/>
    <property type="match status" value="1"/>
</dbReference>
<dbReference type="AlphaFoldDB" id="A0A1Q2KYX2"/>
<evidence type="ECO:0000313" key="3">
    <source>
        <dbReference type="EMBL" id="AQQ53353.1"/>
    </source>
</evidence>
<gene>
    <name evidence="3" type="ORF">B0X71_09860</name>
</gene>
<accession>A0A1Q2KYX2</accession>
<reference evidence="3 4" key="1">
    <citation type="submission" date="2017-02" db="EMBL/GenBank/DDBJ databases">
        <title>The complete genomic sequence of a novel cold adapted crude oil-degrading bacterium Planococcus qaidamina Y42.</title>
        <authorList>
            <person name="Yang R."/>
        </authorList>
    </citation>
    <scope>NUCLEOTIDE SEQUENCE [LARGE SCALE GENOMIC DNA]</scope>
    <source>
        <strain evidence="3 4">Y42</strain>
    </source>
</reference>
<protein>
    <recommendedName>
        <fullName evidence="2">APS kinase domain-containing protein</fullName>
    </recommendedName>
</protein>
<dbReference type="Proteomes" id="UP000188184">
    <property type="component" value="Chromosome"/>
</dbReference>
<dbReference type="NCBIfam" id="NF006085">
    <property type="entry name" value="PRK08233.1"/>
    <property type="match status" value="1"/>
</dbReference>
<keyword evidence="4" id="KW-1185">Reference proteome</keyword>
<dbReference type="InterPro" id="IPR059117">
    <property type="entry name" value="APS_kinase_dom"/>
</dbReference>
<dbReference type="OrthoDB" id="6291705at2"/>
<sequence>MTEAKKPFVVSIAAVSGGGKTTITEQLNKKLMNSKALFFDEYDLDGPSDIPTWVSNGSDYEEWDLTPLIEDLRKALAECHDFIVMDFPFAYKHSQARKFIDLAVFVDTPLDIALVRRMTRDHKNSSSKELLIDMEQYISYGRRGYLEMLETIRSNSDLIIDGSLPVADVVNEIIYTLDETGD</sequence>
<dbReference type="RefSeq" id="WP_077589240.1">
    <property type="nucleotide sequence ID" value="NZ_CP019640.1"/>
</dbReference>
<dbReference type="KEGG" id="pmar:B0X71_09860"/>
<name>A0A1Q2KYX2_9BACL</name>
<evidence type="ECO:0000313" key="4">
    <source>
        <dbReference type="Proteomes" id="UP000188184"/>
    </source>
</evidence>
<proteinExistence type="predicted"/>